<organism evidence="2 3">
    <name type="scientific">Naegleria lovaniensis</name>
    <name type="common">Amoeba</name>
    <dbReference type="NCBI Taxonomy" id="51637"/>
    <lineage>
        <taxon>Eukaryota</taxon>
        <taxon>Discoba</taxon>
        <taxon>Heterolobosea</taxon>
        <taxon>Tetramitia</taxon>
        <taxon>Eutetramitia</taxon>
        <taxon>Vahlkampfiidae</taxon>
        <taxon>Naegleria</taxon>
    </lineage>
</organism>
<keyword evidence="3" id="KW-1185">Reference proteome</keyword>
<gene>
    <name evidence="2" type="ORF">C9374_013478</name>
</gene>
<evidence type="ECO:0000313" key="3">
    <source>
        <dbReference type="Proteomes" id="UP000816034"/>
    </source>
</evidence>
<dbReference type="EMBL" id="PYSW02000006">
    <property type="protein sequence ID" value="KAG2391993.1"/>
    <property type="molecule type" value="Genomic_DNA"/>
</dbReference>
<accession>A0AA88GZE6</accession>
<evidence type="ECO:0000313" key="2">
    <source>
        <dbReference type="EMBL" id="KAG2391993.1"/>
    </source>
</evidence>
<protein>
    <submittedName>
        <fullName evidence="2">Uncharacterized protein</fullName>
    </submittedName>
</protein>
<feature type="region of interest" description="Disordered" evidence="1">
    <location>
        <begin position="227"/>
        <end position="246"/>
    </location>
</feature>
<dbReference type="GeneID" id="68105931"/>
<dbReference type="AlphaFoldDB" id="A0AA88GZE6"/>
<dbReference type="RefSeq" id="XP_044553887.1">
    <property type="nucleotide sequence ID" value="XM_044689359.1"/>
</dbReference>
<sequence>MNQADPTHLNNATDAMSIGTSSFIDPEWKKAIDEIPLELFYLVRGHEDERKEQEIKKQVEQQAQLLADQQIRRLVDTIEEIKLDAVRKYYKEKPLLEKKARMEEASRLEREFQQKERERVLKESEELEQRKQEEAKKQKENEFLEYKNAIDTVHSLMAELTRNLLDSPPSTLLDNIDIYESKNDHPVTAQIIRQFESSGNLENPKLKQEQEDENLINTRFVEQRRREMITSEPSKQQAEQIPKEENTSSTLSVKKLGEILYEKGFKELDAYLETSLQDKQEIEARIVKDIRNKELQFILELLYNRKAKNFSRLNNTMRAELLYFGTLHLTLSVSAVCI</sequence>
<dbReference type="Proteomes" id="UP000816034">
    <property type="component" value="Unassembled WGS sequence"/>
</dbReference>
<feature type="region of interest" description="Disordered" evidence="1">
    <location>
        <begin position="103"/>
        <end position="137"/>
    </location>
</feature>
<reference evidence="2 3" key="1">
    <citation type="journal article" date="2018" name="BMC Genomics">
        <title>The genome of Naegleria lovaniensis, the basis for a comparative approach to unravel pathogenicity factors of the human pathogenic amoeba N. fowleri.</title>
        <authorList>
            <person name="Liechti N."/>
            <person name="Schurch N."/>
            <person name="Bruggmann R."/>
            <person name="Wittwer M."/>
        </authorList>
    </citation>
    <scope>NUCLEOTIDE SEQUENCE [LARGE SCALE GENOMIC DNA]</scope>
    <source>
        <strain evidence="2 3">ATCC 30569</strain>
    </source>
</reference>
<comment type="caution">
    <text evidence="2">The sequence shown here is derived from an EMBL/GenBank/DDBJ whole genome shotgun (WGS) entry which is preliminary data.</text>
</comment>
<name>A0AA88GZE6_NAELO</name>
<evidence type="ECO:0000256" key="1">
    <source>
        <dbReference type="SAM" id="MobiDB-lite"/>
    </source>
</evidence>
<proteinExistence type="predicted"/>